<dbReference type="Pfam" id="PF04356">
    <property type="entry name" value="DUF489"/>
    <property type="match status" value="1"/>
</dbReference>
<gene>
    <name evidence="4 5" type="primary">hflD</name>
    <name evidence="5" type="ORF">L2764_20455</name>
</gene>
<evidence type="ECO:0000256" key="3">
    <source>
        <dbReference type="ARBA" id="ARBA00023136"/>
    </source>
</evidence>
<name>A0ABT0LGV6_9GAMM</name>
<protein>
    <recommendedName>
        <fullName evidence="4">High frequency lysogenization protein HflD homolog</fullName>
    </recommendedName>
</protein>
<proteinExistence type="inferred from homology"/>
<keyword evidence="2 4" id="KW-0963">Cytoplasm</keyword>
<dbReference type="NCBIfam" id="NF001246">
    <property type="entry name" value="PRK00218.1-2"/>
    <property type="match status" value="1"/>
</dbReference>
<dbReference type="RefSeq" id="WP_248942201.1">
    <property type="nucleotide sequence ID" value="NZ_JAKIKS010000107.1"/>
</dbReference>
<dbReference type="InterPro" id="IPR007451">
    <property type="entry name" value="HflD"/>
</dbReference>
<organism evidence="5 6">
    <name type="scientific">Shewanella surugensis</name>
    <dbReference type="NCBI Taxonomy" id="212020"/>
    <lineage>
        <taxon>Bacteria</taxon>
        <taxon>Pseudomonadati</taxon>
        <taxon>Pseudomonadota</taxon>
        <taxon>Gammaproteobacteria</taxon>
        <taxon>Alteromonadales</taxon>
        <taxon>Shewanellaceae</taxon>
        <taxon>Shewanella</taxon>
    </lineage>
</organism>
<evidence type="ECO:0000313" key="5">
    <source>
        <dbReference type="EMBL" id="MCL1126789.1"/>
    </source>
</evidence>
<evidence type="ECO:0000256" key="4">
    <source>
        <dbReference type="HAMAP-Rule" id="MF_00695"/>
    </source>
</evidence>
<comment type="caution">
    <text evidence="5">The sequence shown here is derived from an EMBL/GenBank/DDBJ whole genome shotgun (WGS) entry which is preliminary data.</text>
</comment>
<comment type="similarity">
    <text evidence="4">Belongs to the HflD family.</text>
</comment>
<sequence length="205" mass="22972">MSDQTERTMALAGILQAISQVQHLTRQSSADMDGIAASLSAILVTNPDITSDVYTDKIALNKGYKLIVEQLSDSKNKDMEITRYLVGILALERKLSRAPNALGMLSERINQIHRQLHHFELTSDQVIANFASIYSDIISPLGPKLQISGNPEFLKRPQTQEKIRALLLSAMRSAVLWRQLGGKRRYLIFNRKSILDIAKKNLTLS</sequence>
<evidence type="ECO:0000256" key="2">
    <source>
        <dbReference type="ARBA" id="ARBA00022490"/>
    </source>
</evidence>
<comment type="subcellular location">
    <subcellularLocation>
        <location evidence="4">Cytoplasm</location>
    </subcellularLocation>
    <subcellularLocation>
        <location evidence="4">Cell membrane</location>
        <topology evidence="4">Peripheral membrane protein</topology>
        <orientation evidence="4">Cytoplasmic side</orientation>
    </subcellularLocation>
</comment>
<dbReference type="HAMAP" id="MF_00695">
    <property type="entry name" value="HflD_protein"/>
    <property type="match status" value="1"/>
</dbReference>
<keyword evidence="1 4" id="KW-1003">Cell membrane</keyword>
<accession>A0ABT0LGV6</accession>
<dbReference type="InterPro" id="IPR035932">
    <property type="entry name" value="HflD-like_sf"/>
</dbReference>
<keyword evidence="3 4" id="KW-0472">Membrane</keyword>
<reference evidence="5 6" key="1">
    <citation type="submission" date="2022-01" db="EMBL/GenBank/DDBJ databases">
        <title>Whole genome-based taxonomy of the Shewanellaceae.</title>
        <authorList>
            <person name="Martin-Rodriguez A.J."/>
        </authorList>
    </citation>
    <scope>NUCLEOTIDE SEQUENCE [LARGE SCALE GENOMIC DNA]</scope>
    <source>
        <strain evidence="5 6">DSM 17177</strain>
    </source>
</reference>
<dbReference type="NCBIfam" id="NF001248">
    <property type="entry name" value="PRK00218.1-4"/>
    <property type="match status" value="1"/>
</dbReference>
<dbReference type="EMBL" id="JAKIKS010000107">
    <property type="protein sequence ID" value="MCL1126789.1"/>
    <property type="molecule type" value="Genomic_DNA"/>
</dbReference>
<dbReference type="PANTHER" id="PTHR38100:SF1">
    <property type="entry name" value="HIGH FREQUENCY LYSOGENIZATION PROTEIN HFLD"/>
    <property type="match status" value="1"/>
</dbReference>
<evidence type="ECO:0000313" key="6">
    <source>
        <dbReference type="Proteomes" id="UP001203423"/>
    </source>
</evidence>
<evidence type="ECO:0000256" key="1">
    <source>
        <dbReference type="ARBA" id="ARBA00022475"/>
    </source>
</evidence>
<keyword evidence="6" id="KW-1185">Reference proteome</keyword>
<dbReference type="Gene3D" id="1.10.3890.10">
    <property type="entry name" value="HflD-like"/>
    <property type="match status" value="1"/>
</dbReference>
<dbReference type="SUPFAM" id="SSF101322">
    <property type="entry name" value="YcfC-like"/>
    <property type="match status" value="1"/>
</dbReference>
<dbReference type="PANTHER" id="PTHR38100">
    <property type="entry name" value="HIGH FREQUENCY LYSOGENIZATION PROTEIN HFLD"/>
    <property type="match status" value="1"/>
</dbReference>
<dbReference type="Proteomes" id="UP001203423">
    <property type="component" value="Unassembled WGS sequence"/>
</dbReference>